<dbReference type="Proteomes" id="UP000192448">
    <property type="component" value="Unassembled WGS sequence"/>
</dbReference>
<dbReference type="SUPFAM" id="SSF52980">
    <property type="entry name" value="Restriction endonuclease-like"/>
    <property type="match status" value="1"/>
</dbReference>
<dbReference type="EMBL" id="MVHF01000012">
    <property type="protein sequence ID" value="ORA35353.1"/>
    <property type="molecule type" value="Genomic_DNA"/>
</dbReference>
<name>A0A1X0AZA1_9MYCO</name>
<dbReference type="AlphaFoldDB" id="A0A1X0AZA1"/>
<dbReference type="STRING" id="1927124.BST13_14305"/>
<accession>A0A1X0AZA1</accession>
<dbReference type="InterPro" id="IPR011335">
    <property type="entry name" value="Restrct_endonuc-II-like"/>
</dbReference>
<proteinExistence type="predicted"/>
<keyword evidence="2" id="KW-1185">Reference proteome</keyword>
<comment type="caution">
    <text evidence="1">The sequence shown here is derived from an EMBL/GenBank/DDBJ whole genome shotgun (WGS) entry which is preliminary data.</text>
</comment>
<reference evidence="1 2" key="1">
    <citation type="submission" date="2017-02" db="EMBL/GenBank/DDBJ databases">
        <title>The new phylogeny of genus Mycobacterium.</title>
        <authorList>
            <person name="Tortoli E."/>
            <person name="Trovato A."/>
            <person name="Cirillo D.M."/>
        </authorList>
    </citation>
    <scope>NUCLEOTIDE SEQUENCE [LARGE SCALE GENOMIC DNA]</scope>
    <source>
        <strain evidence="1 2">RW6</strain>
    </source>
</reference>
<evidence type="ECO:0000313" key="2">
    <source>
        <dbReference type="Proteomes" id="UP000192448"/>
    </source>
</evidence>
<evidence type="ECO:0000313" key="1">
    <source>
        <dbReference type="EMBL" id="ORA35353.1"/>
    </source>
</evidence>
<organism evidence="1 2">
    <name type="scientific">Mycobacterium aquaticum</name>
    <dbReference type="NCBI Taxonomy" id="1927124"/>
    <lineage>
        <taxon>Bacteria</taxon>
        <taxon>Bacillati</taxon>
        <taxon>Actinomycetota</taxon>
        <taxon>Actinomycetes</taxon>
        <taxon>Mycobacteriales</taxon>
        <taxon>Mycobacteriaceae</taxon>
        <taxon>Mycobacterium</taxon>
    </lineage>
</organism>
<dbReference type="RefSeq" id="WP_083164771.1">
    <property type="nucleotide sequence ID" value="NZ_MVHF01000012.1"/>
</dbReference>
<dbReference type="Gene3D" id="3.40.960.10">
    <property type="entry name" value="VSR Endonuclease"/>
    <property type="match status" value="1"/>
</dbReference>
<dbReference type="OrthoDB" id="5143202at2"/>
<evidence type="ECO:0008006" key="3">
    <source>
        <dbReference type="Google" id="ProtNLM"/>
    </source>
</evidence>
<gene>
    <name evidence="1" type="ORF">BST13_14305</name>
</gene>
<sequence>MTTPALALLEEVGGFATTRQLLSVMTRQQLDVQVRNGQLTRVWYGVYAAAPPDLMGRLAALDVFMGAKAVACLGTAAALYGFDFENTTAIHVLDPGVRMRPTVGLMVHQRVGAPLRRVAGRLATAPAWTAVEIARQLPRPRALAALDGALHSAHCTAADLAKAVGEQHGRRGIVAVRELLQYADGRAESAMESEARLVMIDHGLPLPELQYEIPGRHGQIWRVDFAWPDALVAAEYEGLDWHSAPAKMIEDKIRFAGIQEQSWTVIPIVAQDVRQYPSRLADRIRYHLTAAQLAG</sequence>
<protein>
    <recommendedName>
        <fullName evidence="3">Cullin, a subunit of E3 ubiquitin ligase</fullName>
    </recommendedName>
</protein>